<dbReference type="AlphaFoldDB" id="A0A6G9AXX7"/>
<name>A0A6G9AXX7_9BACT</name>
<dbReference type="RefSeq" id="WP_167217953.1">
    <property type="nucleotide sequence ID" value="NZ_CP050063.1"/>
</dbReference>
<dbReference type="GO" id="GO:0032259">
    <property type="term" value="P:methylation"/>
    <property type="evidence" value="ECO:0007669"/>
    <property type="project" value="UniProtKB-KW"/>
</dbReference>
<evidence type="ECO:0000313" key="1">
    <source>
        <dbReference type="EMBL" id="QIP17270.1"/>
    </source>
</evidence>
<dbReference type="GO" id="GO:0008168">
    <property type="term" value="F:methyltransferase activity"/>
    <property type="evidence" value="ECO:0007669"/>
    <property type="project" value="UniProtKB-KW"/>
</dbReference>
<dbReference type="KEGG" id="spib:G8759_33825"/>
<evidence type="ECO:0000313" key="2">
    <source>
        <dbReference type="Proteomes" id="UP000501802"/>
    </source>
</evidence>
<proteinExistence type="predicted"/>
<keyword evidence="1" id="KW-0489">Methyltransferase</keyword>
<dbReference type="EMBL" id="CP050063">
    <property type="protein sequence ID" value="QIP17270.1"/>
    <property type="molecule type" value="Genomic_DNA"/>
</dbReference>
<organism evidence="1 2">
    <name type="scientific">Spirosoma aureum</name>
    <dbReference type="NCBI Taxonomy" id="2692134"/>
    <lineage>
        <taxon>Bacteria</taxon>
        <taxon>Pseudomonadati</taxon>
        <taxon>Bacteroidota</taxon>
        <taxon>Cytophagia</taxon>
        <taxon>Cytophagales</taxon>
        <taxon>Cytophagaceae</taxon>
        <taxon>Spirosoma</taxon>
    </lineage>
</organism>
<gene>
    <name evidence="1" type="ORF">G8759_33825</name>
</gene>
<keyword evidence="1" id="KW-0808">Transferase</keyword>
<sequence>MNRLDVIQALMRQKDLKNYLEIGVENGHIFFRIKSSFKVAVDPNFMFDTSRRIGKTLINPYNLTNQYFEKTSDDFFAQDAPSVFSQKKIQLALVDGMHEYQFALRDVENTLNYMGNEGVIIMHDCNPQTQGAAGRFEDWETGEWNGDVWKTVIHLRSQRPDLNVFVLDCDQGLGIVTRKQAGDAGPPSVALEPAPVFAPADINALTYDSLVKNRNKWLDLKPASFFYDYFGLQK</sequence>
<dbReference type="InterPro" id="IPR029063">
    <property type="entry name" value="SAM-dependent_MTases_sf"/>
</dbReference>
<keyword evidence="2" id="KW-1185">Reference proteome</keyword>
<dbReference type="Proteomes" id="UP000501802">
    <property type="component" value="Chromosome"/>
</dbReference>
<accession>A0A6G9AXX7</accession>
<dbReference type="Gene3D" id="3.40.50.150">
    <property type="entry name" value="Vaccinia Virus protein VP39"/>
    <property type="match status" value="1"/>
</dbReference>
<dbReference type="Pfam" id="PF13578">
    <property type="entry name" value="Methyltransf_24"/>
    <property type="match status" value="1"/>
</dbReference>
<protein>
    <submittedName>
        <fullName evidence="1">Class I SAM-dependent methyltransferase</fullName>
    </submittedName>
</protein>
<reference evidence="1 2" key="1">
    <citation type="submission" date="2020-03" db="EMBL/GenBank/DDBJ databases">
        <authorList>
            <person name="Kim M.K."/>
        </authorList>
    </citation>
    <scope>NUCLEOTIDE SEQUENCE [LARGE SCALE GENOMIC DNA]</scope>
    <source>
        <strain evidence="1 2">BT328</strain>
    </source>
</reference>